<comment type="caution">
    <text evidence="2">The sequence shown here is derived from an EMBL/GenBank/DDBJ whole genome shotgun (WGS) entry which is preliminary data.</text>
</comment>
<dbReference type="RefSeq" id="XP_044654639.1">
    <property type="nucleotide sequence ID" value="XM_044798704.1"/>
</dbReference>
<dbReference type="GeneID" id="68289079"/>
<evidence type="ECO:0000313" key="2">
    <source>
        <dbReference type="EMBL" id="GIZ40152.1"/>
    </source>
</evidence>
<feature type="region of interest" description="Disordered" evidence="1">
    <location>
        <begin position="136"/>
        <end position="171"/>
    </location>
</feature>
<dbReference type="AlphaFoldDB" id="A0A9P3CBE7"/>
<gene>
    <name evidence="2" type="ORF">CKM354_000350400</name>
</gene>
<evidence type="ECO:0000313" key="3">
    <source>
        <dbReference type="Proteomes" id="UP000825890"/>
    </source>
</evidence>
<keyword evidence="3" id="KW-1185">Reference proteome</keyword>
<sequence length="171" mass="19845">MSTFKLDNIYCEFGFNFDSLRKSAMQDVLEAYYVPYNKRSTNAQLAMLLEKHYADMLLRRGQLSDEYLAPDFDPFTYTATELRQILSIYDLKYREKALRAELARLFDSNARAIRAARSYKHPQRSAQMDNITERIARSNLKDYDPNGTASRTGPRPPRSPLFADSVYSSTR</sequence>
<reference evidence="2 3" key="1">
    <citation type="submission" date="2021-01" db="EMBL/GenBank/DDBJ databases">
        <title>Cercospora kikuchii MAFF 305040 whole genome shotgun sequence.</title>
        <authorList>
            <person name="Kashiwa T."/>
            <person name="Suzuki T."/>
        </authorList>
    </citation>
    <scope>NUCLEOTIDE SEQUENCE [LARGE SCALE GENOMIC DNA]</scope>
    <source>
        <strain evidence="2 3">MAFF 305040</strain>
    </source>
</reference>
<name>A0A9P3CBE7_9PEZI</name>
<proteinExistence type="predicted"/>
<accession>A0A9P3CBE7</accession>
<organism evidence="2 3">
    <name type="scientific">Cercospora kikuchii</name>
    <dbReference type="NCBI Taxonomy" id="84275"/>
    <lineage>
        <taxon>Eukaryota</taxon>
        <taxon>Fungi</taxon>
        <taxon>Dikarya</taxon>
        <taxon>Ascomycota</taxon>
        <taxon>Pezizomycotina</taxon>
        <taxon>Dothideomycetes</taxon>
        <taxon>Dothideomycetidae</taxon>
        <taxon>Mycosphaerellales</taxon>
        <taxon>Mycosphaerellaceae</taxon>
        <taxon>Cercospora</taxon>
    </lineage>
</organism>
<dbReference type="EMBL" id="BOLY01000002">
    <property type="protein sequence ID" value="GIZ40152.1"/>
    <property type="molecule type" value="Genomic_DNA"/>
</dbReference>
<evidence type="ECO:0000256" key="1">
    <source>
        <dbReference type="SAM" id="MobiDB-lite"/>
    </source>
</evidence>
<protein>
    <submittedName>
        <fullName evidence="2">Uncharacterized protein</fullName>
    </submittedName>
</protein>
<dbReference type="Proteomes" id="UP000825890">
    <property type="component" value="Unassembled WGS sequence"/>
</dbReference>